<feature type="domain" description="CorA-like transporter" evidence="2">
    <location>
        <begin position="30"/>
        <end position="258"/>
    </location>
</feature>
<evidence type="ECO:0000256" key="1">
    <source>
        <dbReference type="SAM" id="Phobius"/>
    </source>
</evidence>
<feature type="transmembrane region" description="Helical" evidence="1">
    <location>
        <begin position="450"/>
        <end position="471"/>
    </location>
</feature>
<keyword evidence="4" id="KW-1185">Reference proteome</keyword>
<protein>
    <recommendedName>
        <fullName evidence="2">CorA-like transporter domain-containing protein</fullName>
    </recommendedName>
</protein>
<gene>
    <name evidence="3" type="ORF">PV07_11854</name>
</gene>
<dbReference type="Gene3D" id="1.20.58.340">
    <property type="entry name" value="Magnesium transport protein CorA, transmembrane region"/>
    <property type="match status" value="1"/>
</dbReference>
<dbReference type="EMBL" id="KN847046">
    <property type="protein sequence ID" value="KIW23674.1"/>
    <property type="molecule type" value="Genomic_DNA"/>
</dbReference>
<evidence type="ECO:0000259" key="2">
    <source>
        <dbReference type="Pfam" id="PF26616"/>
    </source>
</evidence>
<reference evidence="3 4" key="1">
    <citation type="submission" date="2015-01" db="EMBL/GenBank/DDBJ databases">
        <title>The Genome Sequence of Cladophialophora immunda CBS83496.</title>
        <authorList>
            <consortium name="The Broad Institute Genomics Platform"/>
            <person name="Cuomo C."/>
            <person name="de Hoog S."/>
            <person name="Gorbushina A."/>
            <person name="Stielow B."/>
            <person name="Teixiera M."/>
            <person name="Abouelleil A."/>
            <person name="Chapman S.B."/>
            <person name="Priest M."/>
            <person name="Young S.K."/>
            <person name="Wortman J."/>
            <person name="Nusbaum C."/>
            <person name="Birren B."/>
        </authorList>
    </citation>
    <scope>NUCLEOTIDE SEQUENCE [LARGE SCALE GENOMIC DNA]</scope>
    <source>
        <strain evidence="3 4">CBS 83496</strain>
    </source>
</reference>
<keyword evidence="1" id="KW-0812">Transmembrane</keyword>
<evidence type="ECO:0000313" key="3">
    <source>
        <dbReference type="EMBL" id="KIW23674.1"/>
    </source>
</evidence>
<feature type="transmembrane region" description="Helical" evidence="1">
    <location>
        <begin position="406"/>
        <end position="430"/>
    </location>
</feature>
<dbReference type="STRING" id="569365.A0A0D2CJD7"/>
<proteinExistence type="predicted"/>
<keyword evidence="1" id="KW-0472">Membrane</keyword>
<keyword evidence="1" id="KW-1133">Transmembrane helix</keyword>
<dbReference type="VEuPathDB" id="FungiDB:PV07_11854"/>
<dbReference type="GeneID" id="27351048"/>
<dbReference type="Pfam" id="PF26616">
    <property type="entry name" value="CorA-like"/>
    <property type="match status" value="1"/>
</dbReference>
<dbReference type="Proteomes" id="UP000054466">
    <property type="component" value="Unassembled WGS sequence"/>
</dbReference>
<organism evidence="3 4">
    <name type="scientific">Cladophialophora immunda</name>
    <dbReference type="NCBI Taxonomy" id="569365"/>
    <lineage>
        <taxon>Eukaryota</taxon>
        <taxon>Fungi</taxon>
        <taxon>Dikarya</taxon>
        <taxon>Ascomycota</taxon>
        <taxon>Pezizomycotina</taxon>
        <taxon>Eurotiomycetes</taxon>
        <taxon>Chaetothyriomycetidae</taxon>
        <taxon>Chaetothyriales</taxon>
        <taxon>Herpotrichiellaceae</taxon>
        <taxon>Cladophialophora</taxon>
    </lineage>
</organism>
<sequence>MDASFPNEPQSSSPGLCESVSRTADDAGFYQSRFGEESVRLFGDNVDELESLVISCNESDPASSQTMRGVDEVLRENREDAKLYFHVIRQEYSWGRFLLSRTSLEALLSYHKVFPRFYDVINAFGFKTTEDDKVWEGFHSRRTFMPQDVFKHDQFELCYCIRYVHKHGRDPKKPWSLRQLGVYQQSQGSDQPPTWILVQPPERLEQRLRNILLATVKDRGNMQTINAVLHLVVLSTALSNWDEYIDYSRKELTELDDKACFSRVGIDNPNDYPVAFADKQKLQRLRKKLLRTLSVLDSNISVIRSLKSQYQRGHGGPATEEWDLILEELDSHLAHCDRHRRNFATLMEETHGIDDLLSKILSFRNDRVHLRNSQAMQDTLDALNEISAQSAEVAQQSKRDSRVLKWLTLIATMYLPASLLATLFSSNLIQVVQNGTPSDKATHLKLVTQFWVYILLAVVLTGASLLPAILLQRKSRAR</sequence>
<evidence type="ECO:0000313" key="4">
    <source>
        <dbReference type="Proteomes" id="UP000054466"/>
    </source>
</evidence>
<name>A0A0D2CJD7_9EURO</name>
<dbReference type="AlphaFoldDB" id="A0A0D2CJD7"/>
<accession>A0A0D2CJD7</accession>
<dbReference type="OrthoDB" id="5396681at2759"/>
<dbReference type="HOGENOM" id="CLU_029947_3_0_1"/>
<dbReference type="RefSeq" id="XP_016243890.1">
    <property type="nucleotide sequence ID" value="XM_016399328.1"/>
</dbReference>
<dbReference type="InterPro" id="IPR058257">
    <property type="entry name" value="CorA-like_dom"/>
</dbReference>